<organism evidence="2 3">
    <name type="scientific">Oryzias javanicus</name>
    <name type="common">Javanese ricefish</name>
    <name type="synonym">Aplocheilus javanicus</name>
    <dbReference type="NCBI Taxonomy" id="123683"/>
    <lineage>
        <taxon>Eukaryota</taxon>
        <taxon>Metazoa</taxon>
        <taxon>Chordata</taxon>
        <taxon>Craniata</taxon>
        <taxon>Vertebrata</taxon>
        <taxon>Euteleostomi</taxon>
        <taxon>Actinopterygii</taxon>
        <taxon>Neopterygii</taxon>
        <taxon>Teleostei</taxon>
        <taxon>Neoteleostei</taxon>
        <taxon>Acanthomorphata</taxon>
        <taxon>Ovalentaria</taxon>
        <taxon>Atherinomorphae</taxon>
        <taxon>Beloniformes</taxon>
        <taxon>Adrianichthyidae</taxon>
        <taxon>Oryziinae</taxon>
        <taxon>Oryzias</taxon>
    </lineage>
</organism>
<evidence type="ECO:0000256" key="1">
    <source>
        <dbReference type="SAM" id="MobiDB-lite"/>
    </source>
</evidence>
<keyword evidence="3" id="KW-1185">Reference proteome</keyword>
<dbReference type="Proteomes" id="UP000283210">
    <property type="component" value="Chromosome 16"/>
</dbReference>
<dbReference type="EMBL" id="CM012452">
    <property type="protein sequence ID" value="RVE63156.1"/>
    <property type="molecule type" value="Genomic_DNA"/>
</dbReference>
<name>A0A437CK83_ORYJA</name>
<feature type="region of interest" description="Disordered" evidence="1">
    <location>
        <begin position="60"/>
        <end position="115"/>
    </location>
</feature>
<dbReference type="AlphaFoldDB" id="A0A437CK83"/>
<sequence length="115" mass="12734">MVETFLFVLREQPAASVTRRLAPPPAALPGAGGGFLWVWAGVKGRDAAVWLRSQTAFTQNELRDVRRTRRRTEAPHTGSRRAPGPPRAVRVRLPSAPRLNSSPWDHRAPPAPSFH</sequence>
<reference evidence="2 3" key="2">
    <citation type="submission" date="2019-01" db="EMBL/GenBank/DDBJ databases">
        <title>A chromosome length genome reference of the Java medaka (oryzias javanicus).</title>
        <authorList>
            <person name="Herpin A."/>
            <person name="Takehana Y."/>
            <person name="Naruse K."/>
            <person name="Ansai S."/>
            <person name="Kawaguchi M."/>
        </authorList>
    </citation>
    <scope>NUCLEOTIDE SEQUENCE [LARGE SCALE GENOMIC DNA]</scope>
    <source>
        <strain evidence="2">RS831</strain>
        <tissue evidence="2">Whole body</tissue>
    </source>
</reference>
<reference evidence="2 3" key="1">
    <citation type="submission" date="2018-11" db="EMBL/GenBank/DDBJ databases">
        <authorList>
            <person name="Lopez-Roques C."/>
            <person name="Donnadieu C."/>
            <person name="Bouchez O."/>
            <person name="Klopp C."/>
            <person name="Cabau C."/>
            <person name="Zahm M."/>
        </authorList>
    </citation>
    <scope>NUCLEOTIDE SEQUENCE [LARGE SCALE GENOMIC DNA]</scope>
    <source>
        <strain evidence="2">RS831</strain>
        <tissue evidence="2">Whole body</tissue>
    </source>
</reference>
<proteinExistence type="predicted"/>
<evidence type="ECO:0000313" key="3">
    <source>
        <dbReference type="Proteomes" id="UP000283210"/>
    </source>
</evidence>
<protein>
    <submittedName>
        <fullName evidence="2">Uncharacterized protein</fullName>
    </submittedName>
</protein>
<accession>A0A437CK83</accession>
<evidence type="ECO:0000313" key="2">
    <source>
        <dbReference type="EMBL" id="RVE63156.1"/>
    </source>
</evidence>
<gene>
    <name evidence="2" type="ORF">OJAV_G00164590</name>
</gene>